<dbReference type="Proteomes" id="UP000176834">
    <property type="component" value="Unassembled WGS sequence"/>
</dbReference>
<evidence type="ECO:0000313" key="4">
    <source>
        <dbReference type="EMBL" id="OGN07010.1"/>
    </source>
</evidence>
<keyword evidence="2" id="KW-0442">Lipid degradation</keyword>
<comment type="caution">
    <text evidence="2">Lacks conserved residue(s) required for the propagation of feature annotation.</text>
</comment>
<keyword evidence="1 2" id="KW-0443">Lipid metabolism</keyword>
<dbReference type="Gene3D" id="3.40.1090.10">
    <property type="entry name" value="Cytosolic phospholipase A2 catalytic domain"/>
    <property type="match status" value="1"/>
</dbReference>
<organism evidence="4 5">
    <name type="scientific">Candidatus Yanofskybacteria bacterium RIFCSPHIGHO2_02_FULL_38_22b</name>
    <dbReference type="NCBI Taxonomy" id="1802673"/>
    <lineage>
        <taxon>Bacteria</taxon>
        <taxon>Candidatus Yanofskyibacteriota</taxon>
    </lineage>
</organism>
<dbReference type="GO" id="GO:0016787">
    <property type="term" value="F:hydrolase activity"/>
    <property type="evidence" value="ECO:0007669"/>
    <property type="project" value="UniProtKB-UniRule"/>
</dbReference>
<feature type="short sequence motif" description="DGA/G" evidence="2">
    <location>
        <begin position="158"/>
        <end position="160"/>
    </location>
</feature>
<dbReference type="EMBL" id="MGJN01000011">
    <property type="protein sequence ID" value="OGN07010.1"/>
    <property type="molecule type" value="Genomic_DNA"/>
</dbReference>
<evidence type="ECO:0000256" key="1">
    <source>
        <dbReference type="ARBA" id="ARBA00023098"/>
    </source>
</evidence>
<dbReference type="Pfam" id="PF01734">
    <property type="entry name" value="Patatin"/>
    <property type="match status" value="1"/>
</dbReference>
<proteinExistence type="predicted"/>
<sequence>MLKRVSLILGPGALCGAYGAGVASVLGQHIDFYRVYGSSVGVYAATFLITQQFNIMLDIWRNHVHERLLINFTNPLRKRNILDLEYLVSLFKRDSSFLNLDKVSSERGRLVHVLTSQLSGEPEYFYPSGSDVFDSMIASSAVPYAHPAVKINDRYFYDGALSDPYPFKKVIDDGSDMVIVVSNFCLGYNPIFILKLASLAIKKYREDVEFFEASINNDLQTVLLRPSSQILKSPIDTDRIRINQTIDMGINDAEMFLKNFEAP</sequence>
<protein>
    <recommendedName>
        <fullName evidence="3">PNPLA domain-containing protein</fullName>
    </recommendedName>
</protein>
<name>A0A1F8F330_9BACT</name>
<evidence type="ECO:0000256" key="2">
    <source>
        <dbReference type="PROSITE-ProRule" id="PRU01161"/>
    </source>
</evidence>
<comment type="caution">
    <text evidence="4">The sequence shown here is derived from an EMBL/GenBank/DDBJ whole genome shotgun (WGS) entry which is preliminary data.</text>
</comment>
<dbReference type="PROSITE" id="PS51635">
    <property type="entry name" value="PNPLA"/>
    <property type="match status" value="1"/>
</dbReference>
<keyword evidence="2" id="KW-0378">Hydrolase</keyword>
<feature type="active site" description="Proton acceptor" evidence="2">
    <location>
        <position position="158"/>
    </location>
</feature>
<dbReference type="InterPro" id="IPR002641">
    <property type="entry name" value="PNPLA_dom"/>
</dbReference>
<reference evidence="4 5" key="1">
    <citation type="journal article" date="2016" name="Nat. Commun.">
        <title>Thousands of microbial genomes shed light on interconnected biogeochemical processes in an aquifer system.</title>
        <authorList>
            <person name="Anantharaman K."/>
            <person name="Brown C.T."/>
            <person name="Hug L.A."/>
            <person name="Sharon I."/>
            <person name="Castelle C.J."/>
            <person name="Probst A.J."/>
            <person name="Thomas B.C."/>
            <person name="Singh A."/>
            <person name="Wilkins M.J."/>
            <person name="Karaoz U."/>
            <person name="Brodie E.L."/>
            <person name="Williams K.H."/>
            <person name="Hubbard S.S."/>
            <person name="Banfield J.F."/>
        </authorList>
    </citation>
    <scope>NUCLEOTIDE SEQUENCE [LARGE SCALE GENOMIC DNA]</scope>
</reference>
<gene>
    <name evidence="4" type="ORF">A3B86_00180</name>
</gene>
<dbReference type="GO" id="GO:0016042">
    <property type="term" value="P:lipid catabolic process"/>
    <property type="evidence" value="ECO:0007669"/>
    <property type="project" value="UniProtKB-UniRule"/>
</dbReference>
<accession>A0A1F8F330</accession>
<feature type="active site" description="Nucleophile" evidence="2">
    <location>
        <position position="39"/>
    </location>
</feature>
<feature type="short sequence motif" description="GXSXG" evidence="2">
    <location>
        <begin position="37"/>
        <end position="41"/>
    </location>
</feature>
<feature type="domain" description="PNPLA" evidence="3">
    <location>
        <begin position="7"/>
        <end position="171"/>
    </location>
</feature>
<dbReference type="InterPro" id="IPR016035">
    <property type="entry name" value="Acyl_Trfase/lysoPLipase"/>
</dbReference>
<dbReference type="SUPFAM" id="SSF52151">
    <property type="entry name" value="FabD/lysophospholipase-like"/>
    <property type="match status" value="1"/>
</dbReference>
<evidence type="ECO:0000313" key="5">
    <source>
        <dbReference type="Proteomes" id="UP000176834"/>
    </source>
</evidence>
<dbReference type="AlphaFoldDB" id="A0A1F8F330"/>
<evidence type="ECO:0000259" key="3">
    <source>
        <dbReference type="PROSITE" id="PS51635"/>
    </source>
</evidence>